<dbReference type="RefSeq" id="WP_373970253.1">
    <property type="nucleotide sequence ID" value="NZ_JBHDLJ010000001.1"/>
</dbReference>
<evidence type="ECO:0000256" key="1">
    <source>
        <dbReference type="ARBA" id="ARBA00006525"/>
    </source>
</evidence>
<sequence>MNNGERNRWARAGLSRLMEPNDLTALALVAVAGAEEAFRLVTGHTGPAPAAEQQAVAELLADGSASKAEHRLDAGLQRWRPRAADCAPARDLETMRRLGGGLLVPEDPGWPEQFDALGLSAPLCLWWRGRTGPESLPGFRDLMAVVGSRDATEYGRHVTAELAASVVASGVTVVSGGAYGIDARAHETALSVGSRDLGASGPATPGAPDECLAPRTIAVMAGGLDRFYPAGNEELLRRVAADGALIAEVAPGTAPTRWRFLQRNRLIAALCAATVVVEARWRSGALTTARRAAEMGREVGAVPGSVFSANSAGCHRLLREGSAVAVTDAAEALELLGESRAHAEQATSGAAAREHASTRPHDGLDIQDLLLLDALPVRTASTPDKLATVAGLGIGAVLGGLSRLEDRGLARRVGQGWQRGGN</sequence>
<comment type="similarity">
    <text evidence="1">Belongs to the DprA/Smf family.</text>
</comment>
<dbReference type="Gene3D" id="3.40.50.450">
    <property type="match status" value="1"/>
</dbReference>
<dbReference type="InterPro" id="IPR057666">
    <property type="entry name" value="DrpA_SLOG"/>
</dbReference>
<dbReference type="Pfam" id="PF02481">
    <property type="entry name" value="DNA_processg_A"/>
    <property type="match status" value="1"/>
</dbReference>
<dbReference type="Proteomes" id="UP001575652">
    <property type="component" value="Unassembled WGS sequence"/>
</dbReference>
<gene>
    <name evidence="3" type="ORF">ACETWP_00640</name>
</gene>
<evidence type="ECO:0000259" key="2">
    <source>
        <dbReference type="Pfam" id="PF02481"/>
    </source>
</evidence>
<dbReference type="PANTHER" id="PTHR43022:SF1">
    <property type="entry name" value="PROTEIN SMF"/>
    <property type="match status" value="1"/>
</dbReference>
<keyword evidence="4" id="KW-1185">Reference proteome</keyword>
<organism evidence="3 4">
    <name type="scientific">Arthrobacter halodurans</name>
    <dbReference type="NCBI Taxonomy" id="516699"/>
    <lineage>
        <taxon>Bacteria</taxon>
        <taxon>Bacillati</taxon>
        <taxon>Actinomycetota</taxon>
        <taxon>Actinomycetes</taxon>
        <taxon>Micrococcales</taxon>
        <taxon>Micrococcaceae</taxon>
        <taxon>Arthrobacter</taxon>
    </lineage>
</organism>
<protein>
    <submittedName>
        <fullName evidence="3">DNA-processing protein DprA</fullName>
    </submittedName>
</protein>
<evidence type="ECO:0000313" key="4">
    <source>
        <dbReference type="Proteomes" id="UP001575652"/>
    </source>
</evidence>
<evidence type="ECO:0000313" key="3">
    <source>
        <dbReference type="EMBL" id="MFB0833084.1"/>
    </source>
</evidence>
<dbReference type="EMBL" id="JBHDLJ010000001">
    <property type="protein sequence ID" value="MFB0833084.1"/>
    <property type="molecule type" value="Genomic_DNA"/>
</dbReference>
<accession>A0ABV4UI25</accession>
<reference evidence="3 4" key="1">
    <citation type="submission" date="2024-09" db="EMBL/GenBank/DDBJ databases">
        <authorList>
            <person name="Salinas-Garcia M.A."/>
            <person name="Prieme A."/>
        </authorList>
    </citation>
    <scope>NUCLEOTIDE SEQUENCE [LARGE SCALE GENOMIC DNA]</scope>
    <source>
        <strain evidence="3 4">DSM 21081</strain>
    </source>
</reference>
<comment type="caution">
    <text evidence="3">The sequence shown here is derived from an EMBL/GenBank/DDBJ whole genome shotgun (WGS) entry which is preliminary data.</text>
</comment>
<feature type="domain" description="Smf/DprA SLOG" evidence="2">
    <location>
        <begin position="103"/>
        <end position="335"/>
    </location>
</feature>
<proteinExistence type="inferred from homology"/>
<dbReference type="InterPro" id="IPR003488">
    <property type="entry name" value="DprA"/>
</dbReference>
<name>A0ABV4UI25_9MICC</name>
<dbReference type="SUPFAM" id="SSF102405">
    <property type="entry name" value="MCP/YpsA-like"/>
    <property type="match status" value="1"/>
</dbReference>
<dbReference type="PANTHER" id="PTHR43022">
    <property type="entry name" value="PROTEIN SMF"/>
    <property type="match status" value="1"/>
</dbReference>